<dbReference type="InterPro" id="IPR020449">
    <property type="entry name" value="Tscrpt_reg_AraC-type_HTH"/>
</dbReference>
<protein>
    <submittedName>
        <fullName evidence="5">DNA gyrase inhibitor</fullName>
    </submittedName>
</protein>
<keyword evidence="3" id="KW-0804">Transcription</keyword>
<dbReference type="STRING" id="1445510.YC6258_01309"/>
<dbReference type="Pfam" id="PF06445">
    <property type="entry name" value="GyrI-like"/>
    <property type="match status" value="1"/>
</dbReference>
<accession>A0A0C5VFM0</accession>
<proteinExistence type="predicted"/>
<evidence type="ECO:0000313" key="6">
    <source>
        <dbReference type="Proteomes" id="UP000032266"/>
    </source>
</evidence>
<dbReference type="Proteomes" id="UP000032266">
    <property type="component" value="Chromosome"/>
</dbReference>
<reference evidence="5 6" key="1">
    <citation type="submission" date="2014-01" db="EMBL/GenBank/DDBJ databases">
        <title>Full genme sequencing of cellulolytic bacterium Gynuella sunshinyii YC6258T gen. nov., sp. nov.</title>
        <authorList>
            <person name="Khan H."/>
            <person name="Chung E.J."/>
            <person name="Chung Y.R."/>
        </authorList>
    </citation>
    <scope>NUCLEOTIDE SEQUENCE [LARGE SCALE GENOMIC DNA]</scope>
    <source>
        <strain evidence="5 6">YC6258</strain>
    </source>
</reference>
<keyword evidence="1" id="KW-0805">Transcription regulation</keyword>
<dbReference type="InterPro" id="IPR009057">
    <property type="entry name" value="Homeodomain-like_sf"/>
</dbReference>
<dbReference type="InterPro" id="IPR010499">
    <property type="entry name" value="AraC_E-bd"/>
</dbReference>
<dbReference type="EMBL" id="CP007142">
    <property type="protein sequence ID" value="AJQ93357.1"/>
    <property type="molecule type" value="Genomic_DNA"/>
</dbReference>
<dbReference type="RefSeq" id="WP_211264630.1">
    <property type="nucleotide sequence ID" value="NZ_CP007142.1"/>
</dbReference>
<keyword evidence="6" id="KW-1185">Reference proteome</keyword>
<keyword evidence="2" id="KW-0238">DNA-binding</keyword>
<dbReference type="SUPFAM" id="SSF55136">
    <property type="entry name" value="Probable bacterial effector-binding domain"/>
    <property type="match status" value="1"/>
</dbReference>
<evidence type="ECO:0000256" key="1">
    <source>
        <dbReference type="ARBA" id="ARBA00023015"/>
    </source>
</evidence>
<dbReference type="GO" id="GO:0003700">
    <property type="term" value="F:DNA-binding transcription factor activity"/>
    <property type="evidence" value="ECO:0007669"/>
    <property type="project" value="InterPro"/>
</dbReference>
<dbReference type="PANTHER" id="PTHR40055">
    <property type="entry name" value="TRANSCRIPTIONAL REGULATOR YGIV-RELATED"/>
    <property type="match status" value="1"/>
</dbReference>
<dbReference type="PROSITE" id="PS01124">
    <property type="entry name" value="HTH_ARAC_FAMILY_2"/>
    <property type="match status" value="1"/>
</dbReference>
<dbReference type="InterPro" id="IPR011256">
    <property type="entry name" value="Reg_factor_effector_dom_sf"/>
</dbReference>
<evidence type="ECO:0000313" key="5">
    <source>
        <dbReference type="EMBL" id="AJQ93357.1"/>
    </source>
</evidence>
<sequence length="238" mass="27446">MFSVLWRVGDIACTATAAQKRAYRDDNKIVDIALANGYESHEAFSRAFKNYFDKSPFEFRKTPDWTPWHSKYEPVLQLRNKIMSENPVFNMEVVDFPETLIAVMEHRGAPDRLAGTLQKFIEWRKLNHLPPKKSRTFNLVYDDPNVIAAKDYRFDICCSVNHEVGPNDHGIVNKIIPAGKCARIRYVGSDDAIGVAINFLYSKWLSDVRDFPVFLERVHFFPDVPESEAITDIYLPVE</sequence>
<dbReference type="PATRIC" id="fig|1445510.3.peg.1278"/>
<dbReference type="HOGENOM" id="CLU_000445_81_1_6"/>
<dbReference type="KEGG" id="gsn:YC6258_01309"/>
<dbReference type="InterPro" id="IPR050908">
    <property type="entry name" value="SmbC-like"/>
</dbReference>
<dbReference type="Gene3D" id="3.20.80.10">
    <property type="entry name" value="Regulatory factor, effector binding domain"/>
    <property type="match status" value="1"/>
</dbReference>
<feature type="domain" description="HTH araC/xylS-type" evidence="4">
    <location>
        <begin position="18"/>
        <end position="62"/>
    </location>
</feature>
<dbReference type="PANTHER" id="PTHR40055:SF1">
    <property type="entry name" value="TRANSCRIPTIONAL REGULATOR YGIV-RELATED"/>
    <property type="match status" value="1"/>
</dbReference>
<evidence type="ECO:0000256" key="2">
    <source>
        <dbReference type="ARBA" id="ARBA00023125"/>
    </source>
</evidence>
<dbReference type="SMART" id="SM00871">
    <property type="entry name" value="AraC_E_bind"/>
    <property type="match status" value="1"/>
</dbReference>
<dbReference type="AlphaFoldDB" id="A0A0C5VFM0"/>
<dbReference type="SUPFAM" id="SSF46689">
    <property type="entry name" value="Homeodomain-like"/>
    <property type="match status" value="1"/>
</dbReference>
<name>A0A0C5VFM0_9GAMM</name>
<organism evidence="5 6">
    <name type="scientific">Gynuella sunshinyii YC6258</name>
    <dbReference type="NCBI Taxonomy" id="1445510"/>
    <lineage>
        <taxon>Bacteria</taxon>
        <taxon>Pseudomonadati</taxon>
        <taxon>Pseudomonadota</taxon>
        <taxon>Gammaproteobacteria</taxon>
        <taxon>Oceanospirillales</taxon>
        <taxon>Saccharospirillaceae</taxon>
        <taxon>Gynuella</taxon>
    </lineage>
</organism>
<dbReference type="Gene3D" id="1.10.10.60">
    <property type="entry name" value="Homeodomain-like"/>
    <property type="match status" value="1"/>
</dbReference>
<dbReference type="InterPro" id="IPR018060">
    <property type="entry name" value="HTH_AraC"/>
</dbReference>
<gene>
    <name evidence="5" type="ORF">YC6258_01309</name>
</gene>
<evidence type="ECO:0000256" key="3">
    <source>
        <dbReference type="ARBA" id="ARBA00023163"/>
    </source>
</evidence>
<evidence type="ECO:0000259" key="4">
    <source>
        <dbReference type="PROSITE" id="PS01124"/>
    </source>
</evidence>
<dbReference type="InterPro" id="IPR029442">
    <property type="entry name" value="GyrI-like"/>
</dbReference>
<dbReference type="PRINTS" id="PR00032">
    <property type="entry name" value="HTHARAC"/>
</dbReference>
<dbReference type="GO" id="GO:0043565">
    <property type="term" value="F:sequence-specific DNA binding"/>
    <property type="evidence" value="ECO:0007669"/>
    <property type="project" value="InterPro"/>
</dbReference>